<dbReference type="PROSITE" id="PS50850">
    <property type="entry name" value="MFS"/>
    <property type="match status" value="1"/>
</dbReference>
<dbReference type="PANTHER" id="PTHR43414">
    <property type="entry name" value="MULTIDRUG RESISTANCE PROTEIN MDTG"/>
    <property type="match status" value="1"/>
</dbReference>
<feature type="transmembrane region" description="Helical" evidence="7">
    <location>
        <begin position="297"/>
        <end position="320"/>
    </location>
</feature>
<evidence type="ECO:0000259" key="8">
    <source>
        <dbReference type="PROSITE" id="PS50850"/>
    </source>
</evidence>
<proteinExistence type="predicted"/>
<evidence type="ECO:0000313" key="9">
    <source>
        <dbReference type="EMBL" id="ATY84164.1"/>
    </source>
</evidence>
<evidence type="ECO:0000256" key="6">
    <source>
        <dbReference type="ARBA" id="ARBA00023136"/>
    </source>
</evidence>
<gene>
    <name evidence="9" type="ORF">CVV65_03685</name>
</gene>
<keyword evidence="10" id="KW-1185">Reference proteome</keyword>
<dbReference type="PANTHER" id="PTHR43414:SF6">
    <property type="entry name" value="MULTIDRUG RESISTANCE PROTEIN MDTG"/>
    <property type="match status" value="1"/>
</dbReference>
<organism evidence="9 10">
    <name type="scientific">Kyrpidia spormannii</name>
    <dbReference type="NCBI Taxonomy" id="2055160"/>
    <lineage>
        <taxon>Bacteria</taxon>
        <taxon>Bacillati</taxon>
        <taxon>Bacillota</taxon>
        <taxon>Bacilli</taxon>
        <taxon>Bacillales</taxon>
        <taxon>Alicyclobacillaceae</taxon>
        <taxon>Kyrpidia</taxon>
    </lineage>
</organism>
<feature type="transmembrane region" description="Helical" evidence="7">
    <location>
        <begin position="390"/>
        <end position="412"/>
    </location>
</feature>
<evidence type="ECO:0000256" key="2">
    <source>
        <dbReference type="ARBA" id="ARBA00022448"/>
    </source>
</evidence>
<dbReference type="InterPro" id="IPR011701">
    <property type="entry name" value="MFS"/>
</dbReference>
<feature type="transmembrane region" description="Helical" evidence="7">
    <location>
        <begin position="418"/>
        <end position="437"/>
    </location>
</feature>
<keyword evidence="4 7" id="KW-0812">Transmembrane</keyword>
<evidence type="ECO:0000256" key="1">
    <source>
        <dbReference type="ARBA" id="ARBA00004651"/>
    </source>
</evidence>
<feature type="transmembrane region" description="Helical" evidence="7">
    <location>
        <begin position="151"/>
        <end position="172"/>
    </location>
</feature>
<dbReference type="EMBL" id="CP024955">
    <property type="protein sequence ID" value="ATY84164.1"/>
    <property type="molecule type" value="Genomic_DNA"/>
</dbReference>
<feature type="transmembrane region" description="Helical" evidence="7">
    <location>
        <begin position="332"/>
        <end position="350"/>
    </location>
</feature>
<feature type="transmembrane region" description="Helical" evidence="7">
    <location>
        <begin position="184"/>
        <end position="206"/>
    </location>
</feature>
<keyword evidence="5 7" id="KW-1133">Transmembrane helix</keyword>
<protein>
    <recommendedName>
        <fullName evidence="8">Major facilitator superfamily (MFS) profile domain-containing protein</fullName>
    </recommendedName>
</protein>
<keyword evidence="6 7" id="KW-0472">Membrane</keyword>
<dbReference type="Pfam" id="PF07690">
    <property type="entry name" value="MFS_1"/>
    <property type="match status" value="1"/>
</dbReference>
<dbReference type="GO" id="GO:0022857">
    <property type="term" value="F:transmembrane transporter activity"/>
    <property type="evidence" value="ECO:0007669"/>
    <property type="project" value="InterPro"/>
</dbReference>
<evidence type="ECO:0000256" key="7">
    <source>
        <dbReference type="SAM" id="Phobius"/>
    </source>
</evidence>
<feature type="transmembrane region" description="Helical" evidence="7">
    <location>
        <begin position="263"/>
        <end position="285"/>
    </location>
</feature>
<evidence type="ECO:0000256" key="3">
    <source>
        <dbReference type="ARBA" id="ARBA00022475"/>
    </source>
</evidence>
<feature type="transmembrane region" description="Helical" evidence="7">
    <location>
        <begin position="56"/>
        <end position="74"/>
    </location>
</feature>
<feature type="domain" description="Major facilitator superfamily (MFS) profile" evidence="8">
    <location>
        <begin position="55"/>
        <end position="444"/>
    </location>
</feature>
<dbReference type="InterPro" id="IPR036259">
    <property type="entry name" value="MFS_trans_sf"/>
</dbReference>
<feature type="transmembrane region" description="Helical" evidence="7">
    <location>
        <begin position="126"/>
        <end position="145"/>
    </location>
</feature>
<dbReference type="InterPro" id="IPR020846">
    <property type="entry name" value="MFS_dom"/>
</dbReference>
<feature type="transmembrane region" description="Helical" evidence="7">
    <location>
        <begin position="212"/>
        <end position="234"/>
    </location>
</feature>
<dbReference type="AlphaFoldDB" id="A0A2K8N3Y7"/>
<dbReference type="GO" id="GO:0005886">
    <property type="term" value="C:plasma membrane"/>
    <property type="evidence" value="ECO:0007669"/>
    <property type="project" value="UniProtKB-SubCell"/>
</dbReference>
<feature type="transmembrane region" description="Helical" evidence="7">
    <location>
        <begin position="356"/>
        <end position="378"/>
    </location>
</feature>
<dbReference type="Gene3D" id="1.20.1250.20">
    <property type="entry name" value="MFS general substrate transporter like domains"/>
    <property type="match status" value="2"/>
</dbReference>
<evidence type="ECO:0000256" key="5">
    <source>
        <dbReference type="ARBA" id="ARBA00022989"/>
    </source>
</evidence>
<dbReference type="SUPFAM" id="SSF103473">
    <property type="entry name" value="MFS general substrate transporter"/>
    <property type="match status" value="1"/>
</dbReference>
<sequence length="451" mass="47899">MDPPDSRGEYTVCNRRSCGGEFCLARLCAPRPRGGGMRIGRRESVEDPETSWRRPLYLLWLSNFIAVLGLNFQWSFIPLYLPHLGVTSTRAVGVWSGAIMAVTPLVAAITGPLWGNFADKHGRRRVVIQVYLANIFIIGAMGFVHQPWQLFILRILQGALGGVAAASLSLVTSITPADRLGSALGLYQTSNFTAAAIGPFFGGLLADLVSIRFPYVLLGALNVVAALLVWLGVAEPSGVRPVGRGAEQGFFGKIWTLVRRPGLLSLAMTGAMVQFGVVVIAPVIPLFVRHLLGDSRFVGTVTGLLVALAGVAGSVSAVVAGQLGDRYGHRRLLVFMCIGAAIVFGWTGTAETIVQLIALRTAAGLFIGGLLPTSNALIGQLVSESERGTAFGMTTSFQMMGTVLGPLVGGALGTTLGFSSVFWTTMVVFFLTALWVYGSGRRQAGREELGT</sequence>
<keyword evidence="2" id="KW-0813">Transport</keyword>
<comment type="subcellular location">
    <subcellularLocation>
        <location evidence="1">Cell membrane</location>
        <topology evidence="1">Multi-pass membrane protein</topology>
    </subcellularLocation>
</comment>
<dbReference type="InterPro" id="IPR001958">
    <property type="entry name" value="Tet-R_TetA/multi-R_MdtG-like"/>
</dbReference>
<name>A0A2K8N3Y7_9BACL</name>
<accession>A0A2K8N3Y7</accession>
<dbReference type="KEGG" id="kyr:CVV65_03685"/>
<reference evidence="10" key="1">
    <citation type="submission" date="2017-11" db="EMBL/GenBank/DDBJ databases">
        <title>Complete Genome Sequence of Kyrpidia sp. Strain EA-1, a thermophilic, hydrogen-oxidizing Bacterium, isolated from the Azores.</title>
        <authorList>
            <person name="Reiner J.E."/>
            <person name="Lapp C.J."/>
            <person name="Bunk B."/>
            <person name="Gescher J."/>
        </authorList>
    </citation>
    <scope>NUCLEOTIDE SEQUENCE [LARGE SCALE GENOMIC DNA]</scope>
    <source>
        <strain evidence="10">EA-1</strain>
    </source>
</reference>
<evidence type="ECO:0000256" key="4">
    <source>
        <dbReference type="ARBA" id="ARBA00022692"/>
    </source>
</evidence>
<dbReference type="PRINTS" id="PR01035">
    <property type="entry name" value="TCRTETA"/>
</dbReference>
<dbReference type="Proteomes" id="UP000231932">
    <property type="component" value="Chromosome"/>
</dbReference>
<keyword evidence="3" id="KW-1003">Cell membrane</keyword>
<evidence type="ECO:0000313" key="10">
    <source>
        <dbReference type="Proteomes" id="UP000231932"/>
    </source>
</evidence>
<feature type="transmembrane region" description="Helical" evidence="7">
    <location>
        <begin position="94"/>
        <end position="114"/>
    </location>
</feature>